<protein>
    <recommendedName>
        <fullName evidence="4">DUF11 domain-containing protein</fullName>
    </recommendedName>
</protein>
<feature type="compositionally biased region" description="Pro residues" evidence="1">
    <location>
        <begin position="363"/>
        <end position="379"/>
    </location>
</feature>
<feature type="transmembrane region" description="Helical" evidence="2">
    <location>
        <begin position="407"/>
        <end position="428"/>
    </location>
</feature>
<feature type="compositionally biased region" description="Low complexity" evidence="1">
    <location>
        <begin position="270"/>
        <end position="280"/>
    </location>
</feature>
<dbReference type="EMBL" id="CP159534">
    <property type="protein sequence ID" value="XCJ74018.1"/>
    <property type="molecule type" value="Genomic_DNA"/>
</dbReference>
<evidence type="ECO:0000313" key="3">
    <source>
        <dbReference type="EMBL" id="XCJ74018.1"/>
    </source>
</evidence>
<keyword evidence="2" id="KW-1133">Transmembrane helix</keyword>
<keyword evidence="2" id="KW-0472">Membrane</keyword>
<accession>A0AAU8J0T5</accession>
<evidence type="ECO:0000256" key="1">
    <source>
        <dbReference type="SAM" id="MobiDB-lite"/>
    </source>
</evidence>
<feature type="compositionally biased region" description="Pro residues" evidence="1">
    <location>
        <begin position="286"/>
        <end position="302"/>
    </location>
</feature>
<name>A0AAU8J0T5_9ACTN</name>
<feature type="region of interest" description="Disordered" evidence="1">
    <location>
        <begin position="363"/>
        <end position="389"/>
    </location>
</feature>
<evidence type="ECO:0008006" key="4">
    <source>
        <dbReference type="Google" id="ProtNLM"/>
    </source>
</evidence>
<feature type="region of interest" description="Disordered" evidence="1">
    <location>
        <begin position="240"/>
        <end position="329"/>
    </location>
</feature>
<dbReference type="AlphaFoldDB" id="A0AAU8J0T5"/>
<sequence>MIIGRAGRVRAAAPRAGRRARVRGAVIALLLGLVCWPAPVPTAADGTGAHGLALAVSVNTRPGTGALRPGIRTGGPVVKTYLLTNRGGADLSTIRVRDPALPGARIRCPGGSDRVPRLTGLRSVRCTATGRARPGTWVGAAVAAGRLPYLRSTVRASARSGYAGVGGALVLVQSARVTGPERARVRYAVTNTGNRPVLGVRITDPGLDPAHREPPPCPVVARIAPGATGVCSTEVRRAPGTYTGRGLARGTDGLGTLGPRGGRVAPPPLTARAAARFTLPGGRGPDTPPPPPSSPAAVPPPGRADQAAPEPPAAFPLPPGAPALPPEALDLPPGAVGVPPGAVPAPVPPAALLARVVPPPPGIAPPGVAQPPPVRPPGRPVARPRQQASPRVPLLRRFVRADHRPTGLGLLTALFLVLLPAALAAILLGSRKH</sequence>
<dbReference type="KEGG" id="stac:ABII15_30425"/>
<feature type="compositionally biased region" description="Gly residues" evidence="1">
    <location>
        <begin position="252"/>
        <end position="261"/>
    </location>
</feature>
<organism evidence="3">
    <name type="scientific">Streptomyces tabacisoli</name>
    <dbReference type="NCBI Taxonomy" id="3156398"/>
    <lineage>
        <taxon>Bacteria</taxon>
        <taxon>Bacillati</taxon>
        <taxon>Actinomycetota</taxon>
        <taxon>Actinomycetes</taxon>
        <taxon>Kitasatosporales</taxon>
        <taxon>Streptomycetaceae</taxon>
        <taxon>Streptomyces</taxon>
    </lineage>
</organism>
<keyword evidence="2" id="KW-0812">Transmembrane</keyword>
<evidence type="ECO:0000256" key="2">
    <source>
        <dbReference type="SAM" id="Phobius"/>
    </source>
</evidence>
<proteinExistence type="predicted"/>
<feature type="compositionally biased region" description="Pro residues" evidence="1">
    <location>
        <begin position="309"/>
        <end position="325"/>
    </location>
</feature>
<gene>
    <name evidence="3" type="ORF">ABII15_30425</name>
</gene>
<reference evidence="3" key="1">
    <citation type="submission" date="2024-06" db="EMBL/GenBank/DDBJ databases">
        <title>Streptomyces sp. strain HUAS MG91 genome sequences.</title>
        <authorList>
            <person name="Mo P."/>
        </authorList>
    </citation>
    <scope>NUCLEOTIDE SEQUENCE</scope>
    <source>
        <strain evidence="3">HUAS MG91</strain>
    </source>
</reference>
<dbReference type="RefSeq" id="WP_353945466.1">
    <property type="nucleotide sequence ID" value="NZ_CP159534.1"/>
</dbReference>